<name>A0ABM7V4H2_9FLAO</name>
<evidence type="ECO:0000313" key="2">
    <source>
        <dbReference type="Proteomes" id="UP001319867"/>
    </source>
</evidence>
<gene>
    <name evidence="1" type="ORF">GENT5_07550</name>
</gene>
<accession>A0ABM7V4H2</accession>
<sequence>MIGKAQTGIGTTTPDASAKLDVSASNKGFLPPRVTLTSGTDTATIPSPATGLLVYNTGNNVGLVAGYYYWNGASWATIATATGSGVSSSYMRGSRSTAQTTGLSTNGLVVFTQADQVAGQDISLNTTTGQITLAAGRTYRLQAQVPSFQTSASDARPQFGWYNETTGAYVGSSAAAYSGASSAGYGATGGLSDAVITTNTQTVVSYRIIQTFNTNQLGANGDFTATGSYPWFNIQVISGNLPVDTNKLSGRVTAGSFLTFENLKFSVTTSEPRGLSIATVSGTVNFYVEGRYNNGGVNGSRTNSTVSYTTTPSGSPFGWSFLSSGDTIVYHLTDADNSRMYRVTLIIMPSYINNFITIERLY</sequence>
<proteinExistence type="predicted"/>
<dbReference type="EMBL" id="AP025184">
    <property type="protein sequence ID" value="BDB54450.1"/>
    <property type="molecule type" value="Genomic_DNA"/>
</dbReference>
<protein>
    <submittedName>
        <fullName evidence="1">Uncharacterized protein</fullName>
    </submittedName>
</protein>
<evidence type="ECO:0000313" key="1">
    <source>
        <dbReference type="EMBL" id="BDB54450.1"/>
    </source>
</evidence>
<reference evidence="1 2" key="1">
    <citation type="journal article" date="2022" name="Int. J. Syst. Evol. Microbiol.">
        <title>Flavobacterium ammonificans sp. nov. and Flavobacterium ammoniigenes sp. nov., ammonifying bacteria isolated from surface river water.</title>
        <authorList>
            <person name="Watanabe K."/>
            <person name="Kitamura T."/>
            <person name="Ogata Y."/>
            <person name="Shindo C."/>
            <person name="Suda W."/>
        </authorList>
    </citation>
    <scope>NUCLEOTIDE SEQUENCE [LARGE SCALE GENOMIC DNA]</scope>
    <source>
        <strain evidence="1 2">GENT5</strain>
    </source>
</reference>
<keyword evidence="2" id="KW-1185">Reference proteome</keyword>
<organism evidence="1 2">
    <name type="scientific">Flavobacterium ammoniigenes</name>
    <dbReference type="NCBI Taxonomy" id="1751095"/>
    <lineage>
        <taxon>Bacteria</taxon>
        <taxon>Pseudomonadati</taxon>
        <taxon>Bacteroidota</taxon>
        <taxon>Flavobacteriia</taxon>
        <taxon>Flavobacteriales</taxon>
        <taxon>Flavobacteriaceae</taxon>
        <taxon>Flavobacterium</taxon>
    </lineage>
</organism>
<reference evidence="1 2" key="2">
    <citation type="journal article" date="2022" name="Microorganisms">
        <title>Complete Genome Sequences of Two Flavobacterium ammonificans Strains and a Flavobacterium ammoniigenes Strain of Ammonifying Bacterioplankton Isolated from Surface River Water.</title>
        <authorList>
            <person name="Suda W."/>
            <person name="Ogata Y."/>
            <person name="Shindo C."/>
            <person name="Watanabe K."/>
        </authorList>
    </citation>
    <scope>NUCLEOTIDE SEQUENCE [LARGE SCALE GENOMIC DNA]</scope>
    <source>
        <strain evidence="1 2">GENT5</strain>
    </source>
</reference>
<dbReference type="Proteomes" id="UP001319867">
    <property type="component" value="Chromosome"/>
</dbReference>